<feature type="non-terminal residue" evidence="1">
    <location>
        <position position="84"/>
    </location>
</feature>
<protein>
    <submittedName>
        <fullName evidence="1">Uncharacterized protein</fullName>
    </submittedName>
</protein>
<reference evidence="1" key="1">
    <citation type="submission" date="2018-05" db="EMBL/GenBank/DDBJ databases">
        <authorList>
            <person name="Lanie J.A."/>
            <person name="Ng W.-L."/>
            <person name="Kazmierczak K.M."/>
            <person name="Andrzejewski T.M."/>
            <person name="Davidsen T.M."/>
            <person name="Wayne K.J."/>
            <person name="Tettelin H."/>
            <person name="Glass J.I."/>
            <person name="Rusch D."/>
            <person name="Podicherti R."/>
            <person name="Tsui H.-C.T."/>
            <person name="Winkler M.E."/>
        </authorList>
    </citation>
    <scope>NUCLEOTIDE SEQUENCE</scope>
</reference>
<dbReference type="AlphaFoldDB" id="A0A382JNJ4"/>
<dbReference type="EMBL" id="UINC01075474">
    <property type="protein sequence ID" value="SVC13690.1"/>
    <property type="molecule type" value="Genomic_DNA"/>
</dbReference>
<proteinExistence type="predicted"/>
<name>A0A382JNJ4_9ZZZZ</name>
<sequence length="84" mass="9697">MARLSLWNSKKGNDYKFIDKQVKAHFDHGGTSLLIHKYIGSQDKTAADYDPASPAIQDLLFLENRDRKYEKDLYDLRGVYTVSD</sequence>
<evidence type="ECO:0000313" key="1">
    <source>
        <dbReference type="EMBL" id="SVC13690.1"/>
    </source>
</evidence>
<accession>A0A382JNJ4</accession>
<gene>
    <name evidence="1" type="ORF">METZ01_LOCUS266544</name>
</gene>
<organism evidence="1">
    <name type="scientific">marine metagenome</name>
    <dbReference type="NCBI Taxonomy" id="408172"/>
    <lineage>
        <taxon>unclassified sequences</taxon>
        <taxon>metagenomes</taxon>
        <taxon>ecological metagenomes</taxon>
    </lineage>
</organism>